<dbReference type="Proteomes" id="UP000190423">
    <property type="component" value="Unassembled WGS sequence"/>
</dbReference>
<dbReference type="InterPro" id="IPR010985">
    <property type="entry name" value="Ribbon_hlx_hlx"/>
</dbReference>
<dbReference type="GO" id="GO:0006355">
    <property type="term" value="P:regulation of DNA-templated transcription"/>
    <property type="evidence" value="ECO:0007669"/>
    <property type="project" value="InterPro"/>
</dbReference>
<dbReference type="SUPFAM" id="SSF47598">
    <property type="entry name" value="Ribbon-helix-helix"/>
    <property type="match status" value="1"/>
</dbReference>
<name>A0A1T4JJZ2_TREPO</name>
<dbReference type="STRING" id="261392.SAMN02745149_00473"/>
<evidence type="ECO:0008006" key="3">
    <source>
        <dbReference type="Google" id="ProtNLM"/>
    </source>
</evidence>
<organism evidence="1 2">
    <name type="scientific">Treponema porcinum</name>
    <dbReference type="NCBI Taxonomy" id="261392"/>
    <lineage>
        <taxon>Bacteria</taxon>
        <taxon>Pseudomonadati</taxon>
        <taxon>Spirochaetota</taxon>
        <taxon>Spirochaetia</taxon>
        <taxon>Spirochaetales</taxon>
        <taxon>Treponemataceae</taxon>
        <taxon>Treponema</taxon>
    </lineage>
</organism>
<dbReference type="AlphaFoldDB" id="A0A1T4JJZ2"/>
<dbReference type="GeneID" id="78315793"/>
<dbReference type="EMBL" id="FUWG01000003">
    <property type="protein sequence ID" value="SJZ30492.1"/>
    <property type="molecule type" value="Genomic_DNA"/>
</dbReference>
<sequence>MAKEKDSSLLTYETHVRLTDEMRKLLAQKAKDEGISSNAVIQKAVSLYLTKDTMDESLLIAKMTDVQRQIARLKHEFDVKQKLDLEWYQYFFLFAPPIPQEEVGLRMQKANKDVQAFLQNFKHRAASIKPLIETIFGDMLEEEAGNGK</sequence>
<evidence type="ECO:0000313" key="1">
    <source>
        <dbReference type="EMBL" id="SJZ30492.1"/>
    </source>
</evidence>
<gene>
    <name evidence="1" type="ORF">SAMN02745149_00473</name>
</gene>
<reference evidence="1 2" key="1">
    <citation type="submission" date="2017-02" db="EMBL/GenBank/DDBJ databases">
        <authorList>
            <person name="Peterson S.W."/>
        </authorList>
    </citation>
    <scope>NUCLEOTIDE SEQUENCE [LARGE SCALE GENOMIC DNA]</scope>
    <source>
        <strain evidence="1 2">ATCC BAA-908</strain>
    </source>
</reference>
<proteinExistence type="predicted"/>
<accession>A0A1T4JJZ2</accession>
<protein>
    <recommendedName>
        <fullName evidence="3">Ribbon-helix-helix protein, copG family</fullName>
    </recommendedName>
</protein>
<keyword evidence="2" id="KW-1185">Reference proteome</keyword>
<dbReference type="RefSeq" id="WP_078932398.1">
    <property type="nucleotide sequence ID" value="NZ_FUWG01000003.1"/>
</dbReference>
<evidence type="ECO:0000313" key="2">
    <source>
        <dbReference type="Proteomes" id="UP000190423"/>
    </source>
</evidence>